<name>A0A2P5IFJ3_DIAHE</name>
<proteinExistence type="predicted"/>
<reference evidence="1" key="1">
    <citation type="submission" date="2017-09" db="EMBL/GenBank/DDBJ databases">
        <title>Polyketide synthases of a Diaporthe helianthi virulent isolate.</title>
        <authorList>
            <person name="Baroncelli R."/>
        </authorList>
    </citation>
    <scope>NUCLEOTIDE SEQUENCE [LARGE SCALE GENOMIC DNA]</scope>
    <source>
        <strain evidence="1">7/96</strain>
    </source>
</reference>
<dbReference type="AlphaFoldDB" id="A0A2P5IFJ3"/>
<evidence type="ECO:0000313" key="1">
    <source>
        <dbReference type="EMBL" id="POS81253.1"/>
    </source>
</evidence>
<sequence length="119" mass="13347">MSEALASFAPDTEPSSVLAKVCGEPRGQVAHLHRVMNLVRYSIPWVLLTSAGQHSRRIACHAVRSSWRDVPGLLLSNMKITGHHCDFTGARRSGRQPLRREFEVIPQYDDAELIEVDRS</sequence>
<gene>
    <name evidence="1" type="ORF">DHEL01_v200353</name>
</gene>
<dbReference type="OrthoDB" id="10405988at2759"/>
<protein>
    <submittedName>
        <fullName evidence="1">Uncharacterized protein</fullName>
    </submittedName>
</protein>
<dbReference type="EMBL" id="MAVT02000014">
    <property type="protein sequence ID" value="POS81253.1"/>
    <property type="molecule type" value="Genomic_DNA"/>
</dbReference>
<dbReference type="Proteomes" id="UP000094444">
    <property type="component" value="Unassembled WGS sequence"/>
</dbReference>
<comment type="caution">
    <text evidence="1">The sequence shown here is derived from an EMBL/GenBank/DDBJ whole genome shotgun (WGS) entry which is preliminary data.</text>
</comment>
<keyword evidence="2" id="KW-1185">Reference proteome</keyword>
<dbReference type="InParanoid" id="A0A2P5IFJ3"/>
<organism evidence="1 2">
    <name type="scientific">Diaporthe helianthi</name>
    <dbReference type="NCBI Taxonomy" id="158607"/>
    <lineage>
        <taxon>Eukaryota</taxon>
        <taxon>Fungi</taxon>
        <taxon>Dikarya</taxon>
        <taxon>Ascomycota</taxon>
        <taxon>Pezizomycotina</taxon>
        <taxon>Sordariomycetes</taxon>
        <taxon>Sordariomycetidae</taxon>
        <taxon>Diaporthales</taxon>
        <taxon>Diaporthaceae</taxon>
        <taxon>Diaporthe</taxon>
    </lineage>
</organism>
<accession>A0A2P5IFJ3</accession>
<evidence type="ECO:0000313" key="2">
    <source>
        <dbReference type="Proteomes" id="UP000094444"/>
    </source>
</evidence>